<name>A0A2X2J8U7_SPHMU</name>
<dbReference type="SUPFAM" id="SSF53448">
    <property type="entry name" value="Nucleotide-diphospho-sugar transferases"/>
    <property type="match status" value="1"/>
</dbReference>
<keyword evidence="2" id="KW-0808">Transferase</keyword>
<dbReference type="AlphaFoldDB" id="A0A2X2J8U7"/>
<dbReference type="Proteomes" id="UP000251241">
    <property type="component" value="Unassembled WGS sequence"/>
</dbReference>
<evidence type="ECO:0000259" key="1">
    <source>
        <dbReference type="Pfam" id="PF00535"/>
    </source>
</evidence>
<evidence type="ECO:0000313" key="3">
    <source>
        <dbReference type="Proteomes" id="UP000251241"/>
    </source>
</evidence>
<dbReference type="CDD" id="cd00761">
    <property type="entry name" value="Glyco_tranf_GTA_type"/>
    <property type="match status" value="1"/>
</dbReference>
<dbReference type="InterPro" id="IPR029044">
    <property type="entry name" value="Nucleotide-diphossugar_trans"/>
</dbReference>
<dbReference type="InterPro" id="IPR001173">
    <property type="entry name" value="Glyco_trans_2-like"/>
</dbReference>
<dbReference type="PANTHER" id="PTHR43685:SF2">
    <property type="entry name" value="GLYCOSYLTRANSFERASE 2-LIKE DOMAIN-CONTAINING PROTEIN"/>
    <property type="match status" value="1"/>
</dbReference>
<dbReference type="GeneID" id="97183466"/>
<gene>
    <name evidence="2" type="primary">pgaC_4</name>
    <name evidence="2" type="ORF">NCTC11343_03617</name>
</gene>
<dbReference type="EC" id="2.4.1.-" evidence="2"/>
<dbReference type="PANTHER" id="PTHR43685">
    <property type="entry name" value="GLYCOSYLTRANSFERASE"/>
    <property type="match status" value="1"/>
</dbReference>
<protein>
    <submittedName>
        <fullName evidence="2">Poly-beta-1,6-N-acetyl-D-glucosamine synthase</fullName>
        <ecNumber evidence="2">2.4.1.-</ecNumber>
    </submittedName>
</protein>
<dbReference type="InterPro" id="IPR050834">
    <property type="entry name" value="Glycosyltransf_2"/>
</dbReference>
<accession>A0A2X2J8U7</accession>
<evidence type="ECO:0000313" key="2">
    <source>
        <dbReference type="EMBL" id="SPZ88651.1"/>
    </source>
</evidence>
<dbReference type="RefSeq" id="WP_112375412.1">
    <property type="nucleotide sequence ID" value="NZ_CP069793.1"/>
</dbReference>
<sequence>MRNRISVIVPFYNVEPYFENTIKSLLSQSITNFELILINDSSSDNSRAIAHRLLSAQRKIDFKIIDNESNKGISFTRNVGIAHANGEFIVFVDADDFVSDDFIKKLYHPFTDQNIDISVCKFEIVDLKSKTSRIITNQKNANFNGKIDAKIALQNLLQDKERSFLCKCMFKKQLFENILFPKDCNFMEDTIILPRLYARANSIFFIPFPALYLYKIRKSSATTGKVRTSNFLNMPNAIAETVVFIKNTRKDIATKYLTRFQFLSTYNIVSNVLHSDNVDFNAAKPLYKSFRNSLARDQLINMISQKSIRSLFWLLKLKISPKIIWKKTV</sequence>
<dbReference type="GO" id="GO:0016757">
    <property type="term" value="F:glycosyltransferase activity"/>
    <property type="evidence" value="ECO:0007669"/>
    <property type="project" value="UniProtKB-KW"/>
</dbReference>
<proteinExistence type="predicted"/>
<reference evidence="2 3" key="1">
    <citation type="submission" date="2018-06" db="EMBL/GenBank/DDBJ databases">
        <authorList>
            <consortium name="Pathogen Informatics"/>
            <person name="Doyle S."/>
        </authorList>
    </citation>
    <scope>NUCLEOTIDE SEQUENCE [LARGE SCALE GENOMIC DNA]</scope>
    <source>
        <strain evidence="2 3">NCTC11343</strain>
    </source>
</reference>
<keyword evidence="2" id="KW-0328">Glycosyltransferase</keyword>
<dbReference type="Pfam" id="PF00535">
    <property type="entry name" value="Glycos_transf_2"/>
    <property type="match status" value="1"/>
</dbReference>
<feature type="domain" description="Glycosyltransferase 2-like" evidence="1">
    <location>
        <begin position="6"/>
        <end position="157"/>
    </location>
</feature>
<dbReference type="EMBL" id="UAUU01000009">
    <property type="protein sequence ID" value="SPZ88651.1"/>
    <property type="molecule type" value="Genomic_DNA"/>
</dbReference>
<dbReference type="Gene3D" id="3.90.550.10">
    <property type="entry name" value="Spore Coat Polysaccharide Biosynthesis Protein SpsA, Chain A"/>
    <property type="match status" value="1"/>
</dbReference>
<organism evidence="2 3">
    <name type="scientific">Sphingobacterium multivorum</name>
    <dbReference type="NCBI Taxonomy" id="28454"/>
    <lineage>
        <taxon>Bacteria</taxon>
        <taxon>Pseudomonadati</taxon>
        <taxon>Bacteroidota</taxon>
        <taxon>Sphingobacteriia</taxon>
        <taxon>Sphingobacteriales</taxon>
        <taxon>Sphingobacteriaceae</taxon>
        <taxon>Sphingobacterium</taxon>
    </lineage>
</organism>